<evidence type="ECO:0000313" key="13">
    <source>
        <dbReference type="Proteomes" id="UP000003786"/>
    </source>
</evidence>
<dbReference type="OrthoDB" id="427002at2759"/>
<evidence type="ECO:0000256" key="3">
    <source>
        <dbReference type="ARBA" id="ARBA00022517"/>
    </source>
</evidence>
<dbReference type="InterPro" id="IPR029063">
    <property type="entry name" value="SAM-dependent_MTases_sf"/>
</dbReference>
<feature type="binding site" evidence="9">
    <location>
        <position position="245"/>
    </location>
    <ligand>
        <name>S-adenosyl-L-methionine</name>
        <dbReference type="ChEBI" id="CHEBI:59789"/>
    </ligand>
</feature>
<evidence type="ECO:0000256" key="8">
    <source>
        <dbReference type="ARBA" id="ARBA00023242"/>
    </source>
</evidence>
<dbReference type="eggNOG" id="KOG1122">
    <property type="taxonomic scope" value="Eukaryota"/>
</dbReference>
<evidence type="ECO:0000256" key="1">
    <source>
        <dbReference type="ARBA" id="ARBA00004604"/>
    </source>
</evidence>
<dbReference type="Gene3D" id="3.40.50.150">
    <property type="entry name" value="Vaccinia Virus protein VP39"/>
    <property type="match status" value="1"/>
</dbReference>
<keyword evidence="6 9" id="KW-0949">S-adenosyl-L-methionine</keyword>
<keyword evidence="5 9" id="KW-0808">Transferase</keyword>
<evidence type="ECO:0000256" key="5">
    <source>
        <dbReference type="ARBA" id="ARBA00022679"/>
    </source>
</evidence>
<dbReference type="InterPro" id="IPR023273">
    <property type="entry name" value="RCMT_NOP2"/>
</dbReference>
<dbReference type="GO" id="GO:0070475">
    <property type="term" value="P:rRNA base methylation"/>
    <property type="evidence" value="ECO:0007669"/>
    <property type="project" value="TreeGrafter"/>
</dbReference>
<evidence type="ECO:0000256" key="9">
    <source>
        <dbReference type="PROSITE-ProRule" id="PRU01023"/>
    </source>
</evidence>
<dbReference type="CDD" id="cd02440">
    <property type="entry name" value="AdoMet_MTases"/>
    <property type="match status" value="1"/>
</dbReference>
<dbReference type="Proteomes" id="UP000003786">
    <property type="component" value="Chromosome 2"/>
</dbReference>
<dbReference type="InterPro" id="IPR023267">
    <property type="entry name" value="RCMT"/>
</dbReference>
<dbReference type="InterPro" id="IPR011023">
    <property type="entry name" value="Nop2p"/>
</dbReference>
<comment type="similarity">
    <text evidence="2 9">Belongs to the class I-like SAM-binding methyltransferase superfamily. RsmB/NOP family.</text>
</comment>
<proteinExistence type="inferred from homology"/>
<feature type="region of interest" description="Disordered" evidence="10">
    <location>
        <begin position="418"/>
        <end position="474"/>
    </location>
</feature>
<feature type="region of interest" description="Disordered" evidence="10">
    <location>
        <begin position="1"/>
        <end position="42"/>
    </location>
</feature>
<dbReference type="GO" id="GO:0003723">
    <property type="term" value="F:RNA binding"/>
    <property type="evidence" value="ECO:0007669"/>
    <property type="project" value="UniProtKB-UniRule"/>
</dbReference>
<dbReference type="RefSeq" id="XP_009690592.1">
    <property type="nucleotide sequence ID" value="XM_009692297.1"/>
</dbReference>
<dbReference type="EMBL" id="AP011947">
    <property type="protein sequence ID" value="BAM40291.1"/>
    <property type="molecule type" value="Genomic_DNA"/>
</dbReference>
<evidence type="ECO:0000256" key="2">
    <source>
        <dbReference type="ARBA" id="ARBA00007494"/>
    </source>
</evidence>
<keyword evidence="3" id="KW-0690">Ribosome biogenesis</keyword>
<evidence type="ECO:0000256" key="6">
    <source>
        <dbReference type="ARBA" id="ARBA00022691"/>
    </source>
</evidence>
<feature type="domain" description="SAM-dependent MTase RsmB/NOP-type" evidence="11">
    <location>
        <begin position="129"/>
        <end position="414"/>
    </location>
</feature>
<dbReference type="PROSITE" id="PS51686">
    <property type="entry name" value="SAM_MT_RSMB_NOP"/>
    <property type="match status" value="1"/>
</dbReference>
<feature type="binding site" evidence="9">
    <location>
        <position position="289"/>
    </location>
    <ligand>
        <name>S-adenosyl-L-methionine</name>
        <dbReference type="ChEBI" id="CHEBI:59789"/>
    </ligand>
</feature>
<feature type="region of interest" description="Disordered" evidence="10">
    <location>
        <begin position="488"/>
        <end position="515"/>
    </location>
</feature>
<accession>J4C3E3</accession>
<feature type="binding site" evidence="9">
    <location>
        <begin position="221"/>
        <end position="227"/>
    </location>
    <ligand>
        <name>S-adenosyl-L-methionine</name>
        <dbReference type="ChEBI" id="CHEBI:59789"/>
    </ligand>
</feature>
<protein>
    <submittedName>
        <fullName evidence="12">Nucleolar protein</fullName>
    </submittedName>
</protein>
<dbReference type="PRINTS" id="PR02012">
    <property type="entry name" value="RCMTNOP2"/>
</dbReference>
<dbReference type="Pfam" id="PF01189">
    <property type="entry name" value="Methyltr_RsmB-F"/>
    <property type="match status" value="1"/>
</dbReference>
<comment type="caution">
    <text evidence="9">Lacks conserved residue(s) required for the propagation of feature annotation.</text>
</comment>
<evidence type="ECO:0000259" key="11">
    <source>
        <dbReference type="PROSITE" id="PS51686"/>
    </source>
</evidence>
<dbReference type="GO" id="GO:0000470">
    <property type="term" value="P:maturation of LSU-rRNA"/>
    <property type="evidence" value="ECO:0007669"/>
    <property type="project" value="TreeGrafter"/>
</dbReference>
<feature type="active site" description="Nucleophile" evidence="9">
    <location>
        <position position="342"/>
    </location>
</feature>
<keyword evidence="4 9" id="KW-0489">Methyltransferase</keyword>
<feature type="compositionally biased region" description="Basic residues" evidence="10">
    <location>
        <begin position="451"/>
        <end position="468"/>
    </location>
</feature>
<dbReference type="GO" id="GO:0009383">
    <property type="term" value="F:rRNA (cytosine-C5-)-methyltransferase activity"/>
    <property type="evidence" value="ECO:0007669"/>
    <property type="project" value="TreeGrafter"/>
</dbReference>
<sequence length="515" mass="57322">MFHLDGDDENDVEELVSDTDSSEEISEKDEFEDSTNVDEARDDLELKDSLSEIDKSVDVSDLSSVKERIEIICGILVKWKAVSESSNVTRKRESFVSELKQLVTIYYGYSEELSDYFFKLFNPTEAIQFFEANEQPLPVTIRTNTLKTKRKELAVALINRGANVDPIGDWTREGLVVHSSKVPIGATPEYLGGHYMLQSASSLIPVLALGPKQNEKVLDMCAAPGGKTTHIAQFMNNTGILFANDANKERCKSLVSNIHRMGIFNTIVSNYSGNDLLKVLPKMDRILLDAPCSGLGVISRDPSIKVKRGMKDLQKNSNLQKQLLATCVQLVKPKGVIVYSTCSLSIEENEQVINYILSHYKSVKLVPLGIDIGSEAFSTFRGKNFHPSIGKYARRFYPHRHNLDGFFVAKLVKSESDEGKSSKNVAKKEVNETSKKEPLKKTKKVKSESKKNKKAVKRTIKKGLKSKVKGGDKEVKFNDADKEVKFKGGNDAVKRTNKKGSRSELKGGREVSAAT</sequence>
<dbReference type="VEuPathDB" id="PiroplasmaDB:TOT_020001068"/>
<evidence type="ECO:0000313" key="12">
    <source>
        <dbReference type="EMBL" id="BAM40291.1"/>
    </source>
</evidence>
<dbReference type="OMA" id="DANKERC"/>
<dbReference type="GO" id="GO:0005730">
    <property type="term" value="C:nucleolus"/>
    <property type="evidence" value="ECO:0007669"/>
    <property type="project" value="UniProtKB-SubCell"/>
</dbReference>
<name>J4C3E3_THEOR</name>
<dbReference type="PRINTS" id="PR02008">
    <property type="entry name" value="RCMTFAMILY"/>
</dbReference>
<comment type="subcellular location">
    <subcellularLocation>
        <location evidence="1">Nucleus</location>
        <location evidence="1">Nucleolus</location>
    </subcellularLocation>
</comment>
<keyword evidence="13" id="KW-1185">Reference proteome</keyword>
<evidence type="ECO:0000256" key="7">
    <source>
        <dbReference type="ARBA" id="ARBA00022884"/>
    </source>
</evidence>
<dbReference type="Pfam" id="PF22458">
    <property type="entry name" value="RsmF-B_ferredox"/>
    <property type="match status" value="1"/>
</dbReference>
<evidence type="ECO:0000256" key="10">
    <source>
        <dbReference type="SAM" id="MobiDB-lite"/>
    </source>
</evidence>
<dbReference type="InterPro" id="IPR001678">
    <property type="entry name" value="MeTrfase_RsmB-F_NOP2_dom"/>
</dbReference>
<dbReference type="Gene3D" id="3.30.70.1170">
    <property type="entry name" value="Sun protein, domain 3"/>
    <property type="match status" value="1"/>
</dbReference>
<dbReference type="PANTHER" id="PTHR22807">
    <property type="entry name" value="NOP2 YEAST -RELATED NOL1/NOP2/FMU SUN DOMAIN-CONTAINING"/>
    <property type="match status" value="1"/>
</dbReference>
<keyword evidence="8" id="KW-0539">Nucleus</keyword>
<organism evidence="12 13">
    <name type="scientific">Theileria orientalis strain Shintoku</name>
    <dbReference type="NCBI Taxonomy" id="869250"/>
    <lineage>
        <taxon>Eukaryota</taxon>
        <taxon>Sar</taxon>
        <taxon>Alveolata</taxon>
        <taxon>Apicomplexa</taxon>
        <taxon>Aconoidasida</taxon>
        <taxon>Piroplasmida</taxon>
        <taxon>Theileriidae</taxon>
        <taxon>Theileria</taxon>
    </lineage>
</organism>
<feature type="compositionally biased region" description="Basic and acidic residues" evidence="10">
    <location>
        <begin position="418"/>
        <end position="450"/>
    </location>
</feature>
<dbReference type="FunFam" id="3.30.70.1170:FF:000001">
    <property type="entry name" value="Ribosomal RNA methyltransferase Nop2"/>
    <property type="match status" value="1"/>
</dbReference>
<dbReference type="InterPro" id="IPR054728">
    <property type="entry name" value="RsmB-like_ferredoxin"/>
</dbReference>
<dbReference type="PANTHER" id="PTHR22807:SF30">
    <property type="entry name" value="28S RRNA (CYTOSINE(4447)-C(5))-METHYLTRANSFERASE-RELATED"/>
    <property type="match status" value="1"/>
</dbReference>
<evidence type="ECO:0000256" key="4">
    <source>
        <dbReference type="ARBA" id="ARBA00022603"/>
    </source>
</evidence>
<dbReference type="SUPFAM" id="SSF53335">
    <property type="entry name" value="S-adenosyl-L-methionine-dependent methyltransferases"/>
    <property type="match status" value="1"/>
</dbReference>
<dbReference type="InterPro" id="IPR049560">
    <property type="entry name" value="MeTrfase_RsmB-F_NOP2_cat"/>
</dbReference>
<dbReference type="STRING" id="869250.J4C3E3"/>
<dbReference type="AlphaFoldDB" id="J4C3E3"/>
<dbReference type="KEGG" id="tot:TOT_020001068"/>
<keyword evidence="7 9" id="KW-0694">RNA-binding</keyword>
<reference evidence="12 13" key="1">
    <citation type="journal article" date="2012" name="MBio">
        <title>Comparative genome analysis of three eukaryotic parasites with differing abilities to transform leukocytes reveals key mediators of Theileria-induced leukocyte transformation.</title>
        <authorList>
            <person name="Hayashida K."/>
            <person name="Hara Y."/>
            <person name="Abe T."/>
            <person name="Yamasaki C."/>
            <person name="Toyoda A."/>
            <person name="Kosuge T."/>
            <person name="Suzuki Y."/>
            <person name="Sato Y."/>
            <person name="Kawashima S."/>
            <person name="Katayama T."/>
            <person name="Wakaguri H."/>
            <person name="Inoue N."/>
            <person name="Homma K."/>
            <person name="Tada-Umezaki M."/>
            <person name="Yagi Y."/>
            <person name="Fujii Y."/>
            <person name="Habara T."/>
            <person name="Kanehisa M."/>
            <person name="Watanabe H."/>
            <person name="Ito K."/>
            <person name="Gojobori T."/>
            <person name="Sugawara H."/>
            <person name="Imanishi T."/>
            <person name="Weir W."/>
            <person name="Gardner M."/>
            <person name="Pain A."/>
            <person name="Shiels B."/>
            <person name="Hattori M."/>
            <person name="Nene V."/>
            <person name="Sugimoto C."/>
        </authorList>
    </citation>
    <scope>NUCLEOTIDE SEQUENCE [LARGE SCALE GENOMIC DNA]</scope>
    <source>
        <strain evidence="12 13">Shintoku</strain>
    </source>
</reference>
<dbReference type="GeneID" id="20715159"/>
<dbReference type="NCBIfam" id="TIGR00446">
    <property type="entry name" value="nop2p"/>
    <property type="match status" value="1"/>
</dbReference>
<gene>
    <name evidence="12" type="ORF">TOT_020001068</name>
</gene>